<dbReference type="InterPro" id="IPR013106">
    <property type="entry name" value="Ig_V-set"/>
</dbReference>
<evidence type="ECO:0000256" key="3">
    <source>
        <dbReference type="ARBA" id="ARBA00022729"/>
    </source>
</evidence>
<keyword evidence="2" id="KW-1003">Cell membrane</keyword>
<dbReference type="InterPro" id="IPR003598">
    <property type="entry name" value="Ig_sub2"/>
</dbReference>
<evidence type="ECO:0000256" key="7">
    <source>
        <dbReference type="ARBA" id="ARBA00023180"/>
    </source>
</evidence>
<dbReference type="SMART" id="SM00409">
    <property type="entry name" value="IG"/>
    <property type="match status" value="3"/>
</dbReference>
<keyword evidence="3" id="KW-0732">Signal</keyword>
<dbReference type="Proteomes" id="UP000290572">
    <property type="component" value="Unassembled WGS sequence"/>
</dbReference>
<evidence type="ECO:0000256" key="4">
    <source>
        <dbReference type="ARBA" id="ARBA00022859"/>
    </source>
</evidence>
<comment type="subcellular location">
    <subcellularLocation>
        <location evidence="1">Cell membrane</location>
    </subcellularLocation>
</comment>
<evidence type="ECO:0000313" key="9">
    <source>
        <dbReference type="EMBL" id="RXN18559.1"/>
    </source>
</evidence>
<dbReference type="Gene3D" id="2.60.40.10">
    <property type="entry name" value="Immunoglobulins"/>
    <property type="match status" value="3"/>
</dbReference>
<name>A0A498MBU5_LABRO</name>
<evidence type="ECO:0000256" key="2">
    <source>
        <dbReference type="ARBA" id="ARBA00022475"/>
    </source>
</evidence>
<protein>
    <recommendedName>
        <fullName evidence="8">Ig-like domain-containing protein</fullName>
    </recommendedName>
</protein>
<feature type="domain" description="Ig-like" evidence="8">
    <location>
        <begin position="348"/>
        <end position="435"/>
    </location>
</feature>
<keyword evidence="6" id="KW-1015">Disulfide bond</keyword>
<dbReference type="Pfam" id="PF07686">
    <property type="entry name" value="V-set"/>
    <property type="match status" value="1"/>
</dbReference>
<gene>
    <name evidence="9" type="ORF">ROHU_026166</name>
</gene>
<dbReference type="SMART" id="SM00408">
    <property type="entry name" value="IGc2"/>
    <property type="match status" value="3"/>
</dbReference>
<feature type="domain" description="Ig-like" evidence="8">
    <location>
        <begin position="167"/>
        <end position="270"/>
    </location>
</feature>
<dbReference type="AlphaFoldDB" id="A0A498MBU5"/>
<reference evidence="9 10" key="1">
    <citation type="submission" date="2018-03" db="EMBL/GenBank/DDBJ databases">
        <title>Draft genome sequence of Rohu Carp (Labeo rohita).</title>
        <authorList>
            <person name="Das P."/>
            <person name="Kushwaha B."/>
            <person name="Joshi C.G."/>
            <person name="Kumar D."/>
            <person name="Nagpure N.S."/>
            <person name="Sahoo L."/>
            <person name="Das S.P."/>
            <person name="Bit A."/>
            <person name="Patnaik S."/>
            <person name="Meher P.K."/>
            <person name="Jayasankar P."/>
            <person name="Koringa P.G."/>
            <person name="Patel N.V."/>
            <person name="Hinsu A.T."/>
            <person name="Kumar R."/>
            <person name="Pandey M."/>
            <person name="Agarwal S."/>
            <person name="Srivastava S."/>
            <person name="Singh M."/>
            <person name="Iquebal M.A."/>
            <person name="Jaiswal S."/>
            <person name="Angadi U.B."/>
            <person name="Kumar N."/>
            <person name="Raza M."/>
            <person name="Shah T.M."/>
            <person name="Rai A."/>
            <person name="Jena J.K."/>
        </authorList>
    </citation>
    <scope>NUCLEOTIDE SEQUENCE [LARGE SCALE GENOMIC DNA]</scope>
    <source>
        <strain evidence="9">DASCIFA01</strain>
        <tissue evidence="9">Testis</tissue>
    </source>
</reference>
<dbReference type="GO" id="GO:0005886">
    <property type="term" value="C:plasma membrane"/>
    <property type="evidence" value="ECO:0007669"/>
    <property type="project" value="UniProtKB-SubCell"/>
</dbReference>
<dbReference type="InterPro" id="IPR052051">
    <property type="entry name" value="TCR_complex_component"/>
</dbReference>
<dbReference type="EMBL" id="QBIY01012713">
    <property type="protein sequence ID" value="RXN18559.1"/>
    <property type="molecule type" value="Genomic_DNA"/>
</dbReference>
<evidence type="ECO:0000256" key="5">
    <source>
        <dbReference type="ARBA" id="ARBA00023136"/>
    </source>
</evidence>
<comment type="caution">
    <text evidence="9">The sequence shown here is derived from an EMBL/GenBank/DDBJ whole genome shotgun (WGS) entry which is preliminary data.</text>
</comment>
<keyword evidence="10" id="KW-1185">Reference proteome</keyword>
<dbReference type="PROSITE" id="PS50835">
    <property type="entry name" value="IG_LIKE"/>
    <property type="match status" value="3"/>
</dbReference>
<dbReference type="SUPFAM" id="SSF48726">
    <property type="entry name" value="Immunoglobulin"/>
    <property type="match status" value="3"/>
</dbReference>
<dbReference type="GO" id="GO:0002376">
    <property type="term" value="P:immune system process"/>
    <property type="evidence" value="ECO:0007669"/>
    <property type="project" value="UniProtKB-KW"/>
</dbReference>
<keyword evidence="7" id="KW-0325">Glycoprotein</keyword>
<dbReference type="InterPro" id="IPR013783">
    <property type="entry name" value="Ig-like_fold"/>
</dbReference>
<evidence type="ECO:0000259" key="8">
    <source>
        <dbReference type="PROSITE" id="PS50835"/>
    </source>
</evidence>
<evidence type="ECO:0000256" key="1">
    <source>
        <dbReference type="ARBA" id="ARBA00004236"/>
    </source>
</evidence>
<evidence type="ECO:0000256" key="6">
    <source>
        <dbReference type="ARBA" id="ARBA00023157"/>
    </source>
</evidence>
<sequence>MKEASSPHQKCTIMETEQLAALEDVLLFRQKGIQGEEVEMKVRPGDNITLYCDRSLTVGSVIVWIRNCSHENQPSLIIDFTKWDLEILKRFSYIHKNYSKSYDLQITNISISDLGLYYCAELERKINKDEKGILSSSDMYYYGTRTTRLSLKGSAEILAEDVIKGDPKEKHQCEMNVLLFHHKIIYGEEVEMKVRPGDNITLHCDRSVTPGSKIIWIRNCSHENQPSLIMDFTIWDLEPHRFSSIHNSNSKSYDLQITNIRVSDLGLYYCAELERKCADEEVCYASLDVITKRQKQRKTKRVQSSDFSTYAQFYCFIRKSVEMKVRPGDNITLYCDRSLTLGLVIVWKRINGEEVEMKVRPGDNITLYCDRSQTFGLAIVWIRNCSHENQPSLIIDFTKWDLEILRFNPVHNNYSKSYDLQITNIRVSDLGLYYCAELEGKVNKDEKGILSRSEVYYYGTRTTRLSLKGSTEILTEDVIKGDPKEKHQCEMSKTGKICFHTEVSYRLLTSAHPYAKM</sequence>
<accession>A0A498MBU5</accession>
<dbReference type="GO" id="GO:0009617">
    <property type="term" value="P:response to bacterium"/>
    <property type="evidence" value="ECO:0007669"/>
    <property type="project" value="TreeGrafter"/>
</dbReference>
<dbReference type="PANTHER" id="PTHR19433">
    <property type="entry name" value="T-CELL RECEPTOR ALPHA CHAIN V REGION-RELATED"/>
    <property type="match status" value="1"/>
</dbReference>
<dbReference type="PANTHER" id="PTHR19433:SF111">
    <property type="entry name" value="T CELL RECEPTOR ALPHA VARIABLE 4"/>
    <property type="match status" value="1"/>
</dbReference>
<dbReference type="InterPro" id="IPR036179">
    <property type="entry name" value="Ig-like_dom_sf"/>
</dbReference>
<keyword evidence="5" id="KW-0472">Membrane</keyword>
<dbReference type="InterPro" id="IPR003599">
    <property type="entry name" value="Ig_sub"/>
</dbReference>
<feature type="domain" description="Ig-like" evidence="8">
    <location>
        <begin position="23"/>
        <end position="119"/>
    </location>
</feature>
<dbReference type="InterPro" id="IPR007110">
    <property type="entry name" value="Ig-like_dom"/>
</dbReference>
<proteinExistence type="predicted"/>
<organism evidence="9 10">
    <name type="scientific">Labeo rohita</name>
    <name type="common">Indian major carp</name>
    <name type="synonym">Cyprinus rohita</name>
    <dbReference type="NCBI Taxonomy" id="84645"/>
    <lineage>
        <taxon>Eukaryota</taxon>
        <taxon>Metazoa</taxon>
        <taxon>Chordata</taxon>
        <taxon>Craniata</taxon>
        <taxon>Vertebrata</taxon>
        <taxon>Euteleostomi</taxon>
        <taxon>Actinopterygii</taxon>
        <taxon>Neopterygii</taxon>
        <taxon>Teleostei</taxon>
        <taxon>Ostariophysi</taxon>
        <taxon>Cypriniformes</taxon>
        <taxon>Cyprinidae</taxon>
        <taxon>Labeoninae</taxon>
        <taxon>Labeonini</taxon>
        <taxon>Labeo</taxon>
    </lineage>
</organism>
<evidence type="ECO:0000313" key="10">
    <source>
        <dbReference type="Proteomes" id="UP000290572"/>
    </source>
</evidence>
<keyword evidence="4" id="KW-0391">Immunity</keyword>